<reference evidence="5" key="2">
    <citation type="journal article" date="2023" name="Science">
        <title>Genomic signatures of disease resistance in endangered staghorn corals.</title>
        <authorList>
            <person name="Vollmer S.V."/>
            <person name="Selwyn J.D."/>
            <person name="Despard B.A."/>
            <person name="Roesel C.L."/>
        </authorList>
    </citation>
    <scope>NUCLEOTIDE SEQUENCE</scope>
    <source>
        <strain evidence="5">K2</strain>
    </source>
</reference>
<dbReference type="SUPFAM" id="SSF48403">
    <property type="entry name" value="Ankyrin repeat"/>
    <property type="match status" value="1"/>
</dbReference>
<dbReference type="PANTHER" id="PTHR24126:SF14">
    <property type="entry name" value="ANK_REP_REGION DOMAIN-CONTAINING PROTEIN"/>
    <property type="match status" value="1"/>
</dbReference>
<dbReference type="Proteomes" id="UP001249851">
    <property type="component" value="Unassembled WGS sequence"/>
</dbReference>
<dbReference type="InterPro" id="IPR002110">
    <property type="entry name" value="Ankyrin_rpt"/>
</dbReference>
<evidence type="ECO:0000256" key="2">
    <source>
        <dbReference type="ARBA" id="ARBA00023043"/>
    </source>
</evidence>
<keyword evidence="1" id="KW-0677">Repeat</keyword>
<feature type="compositionally biased region" description="Polar residues" evidence="4">
    <location>
        <begin position="46"/>
        <end position="59"/>
    </location>
</feature>
<feature type="repeat" description="ANK" evidence="3">
    <location>
        <begin position="104"/>
        <end position="136"/>
    </location>
</feature>
<feature type="compositionally biased region" description="Basic and acidic residues" evidence="4">
    <location>
        <begin position="18"/>
        <end position="32"/>
    </location>
</feature>
<feature type="compositionally biased region" description="Basic residues" evidence="4">
    <location>
        <begin position="33"/>
        <end position="42"/>
    </location>
</feature>
<sequence>MDGKKKVSFAEDASTVENDEKAPEENNREGSHSVRHRKRSRAVSKLSMSSTDSNEETVNQLTHAESVSSLAGADRLHNLILEGDQEAAVKLINKGNDTNKQDRSGKTPLHTAILSKQYNIVEKLLECGANVTISDDTGDTPLHTAIHVGSEKLVLMLIHQGKCSVEALGRNGATPLHLAAEMDNNNICKILVENRAELTPTDADLMTPIARAMERGAVKSAKYLLETGSLLALLVVIDDII</sequence>
<reference evidence="5" key="1">
    <citation type="journal article" date="2023" name="G3 (Bethesda)">
        <title>Whole genome assembly and annotation of the endangered Caribbean coral Acropora cervicornis.</title>
        <authorList>
            <person name="Selwyn J.D."/>
            <person name="Vollmer S.V."/>
        </authorList>
    </citation>
    <scope>NUCLEOTIDE SEQUENCE</scope>
    <source>
        <strain evidence="5">K2</strain>
    </source>
</reference>
<keyword evidence="6" id="KW-1185">Reference proteome</keyword>
<protein>
    <submittedName>
        <fullName evidence="5">Ankyrin-1</fullName>
    </submittedName>
</protein>
<comment type="caution">
    <text evidence="5">The sequence shown here is derived from an EMBL/GenBank/DDBJ whole genome shotgun (WGS) entry which is preliminary data.</text>
</comment>
<feature type="repeat" description="ANK" evidence="3">
    <location>
        <begin position="171"/>
        <end position="203"/>
    </location>
</feature>
<evidence type="ECO:0000313" key="5">
    <source>
        <dbReference type="EMBL" id="KAK2554992.1"/>
    </source>
</evidence>
<keyword evidence="2 3" id="KW-0040">ANK repeat</keyword>
<evidence type="ECO:0000256" key="3">
    <source>
        <dbReference type="PROSITE-ProRule" id="PRU00023"/>
    </source>
</evidence>
<name>A0AAD9Q581_ACRCE</name>
<dbReference type="EMBL" id="JARQWQ010000065">
    <property type="protein sequence ID" value="KAK2554992.1"/>
    <property type="molecule type" value="Genomic_DNA"/>
</dbReference>
<accession>A0AAD9Q581</accession>
<dbReference type="InterPro" id="IPR036770">
    <property type="entry name" value="Ankyrin_rpt-contain_sf"/>
</dbReference>
<dbReference type="PROSITE" id="PS50297">
    <property type="entry name" value="ANK_REP_REGION"/>
    <property type="match status" value="3"/>
</dbReference>
<dbReference type="SMART" id="SM00248">
    <property type="entry name" value="ANK"/>
    <property type="match status" value="5"/>
</dbReference>
<dbReference type="PROSITE" id="PS50088">
    <property type="entry name" value="ANK_REPEAT"/>
    <property type="match status" value="3"/>
</dbReference>
<dbReference type="Gene3D" id="1.25.40.20">
    <property type="entry name" value="Ankyrin repeat-containing domain"/>
    <property type="match status" value="1"/>
</dbReference>
<dbReference type="AlphaFoldDB" id="A0AAD9Q581"/>
<feature type="repeat" description="ANK" evidence="3">
    <location>
        <begin position="137"/>
        <end position="161"/>
    </location>
</feature>
<organism evidence="5 6">
    <name type="scientific">Acropora cervicornis</name>
    <name type="common">Staghorn coral</name>
    <dbReference type="NCBI Taxonomy" id="6130"/>
    <lineage>
        <taxon>Eukaryota</taxon>
        <taxon>Metazoa</taxon>
        <taxon>Cnidaria</taxon>
        <taxon>Anthozoa</taxon>
        <taxon>Hexacorallia</taxon>
        <taxon>Scleractinia</taxon>
        <taxon>Astrocoeniina</taxon>
        <taxon>Acroporidae</taxon>
        <taxon>Acropora</taxon>
    </lineage>
</organism>
<evidence type="ECO:0000313" key="6">
    <source>
        <dbReference type="Proteomes" id="UP001249851"/>
    </source>
</evidence>
<feature type="region of interest" description="Disordered" evidence="4">
    <location>
        <begin position="1"/>
        <end position="59"/>
    </location>
</feature>
<dbReference type="PANTHER" id="PTHR24126">
    <property type="entry name" value="ANKYRIN REPEAT, PH AND SEC7 DOMAIN CONTAINING PROTEIN SECG-RELATED"/>
    <property type="match status" value="1"/>
</dbReference>
<proteinExistence type="predicted"/>
<evidence type="ECO:0000256" key="4">
    <source>
        <dbReference type="SAM" id="MobiDB-lite"/>
    </source>
</evidence>
<evidence type="ECO:0000256" key="1">
    <source>
        <dbReference type="ARBA" id="ARBA00022737"/>
    </source>
</evidence>
<dbReference type="Pfam" id="PF12796">
    <property type="entry name" value="Ank_2"/>
    <property type="match status" value="2"/>
</dbReference>
<gene>
    <name evidence="5" type="ORF">P5673_023335</name>
</gene>